<protein>
    <submittedName>
        <fullName evidence="1">Uncharacterized protein</fullName>
    </submittedName>
</protein>
<name>A0A654TW36_MYCTX</name>
<evidence type="ECO:0000313" key="2">
    <source>
        <dbReference type="Proteomes" id="UP000046680"/>
    </source>
</evidence>
<proteinExistence type="predicted"/>
<gene>
    <name evidence="1" type="ORF">ERS007657_00355</name>
</gene>
<dbReference type="AlphaFoldDB" id="A0A654TW36"/>
<evidence type="ECO:0000313" key="1">
    <source>
        <dbReference type="EMBL" id="CFR66468.1"/>
    </source>
</evidence>
<dbReference type="EMBL" id="CGCX01000073">
    <property type="protein sequence ID" value="CFR66468.1"/>
    <property type="molecule type" value="Genomic_DNA"/>
</dbReference>
<accession>A0A654TW36</accession>
<organism evidence="1 2">
    <name type="scientific">Mycobacterium tuberculosis</name>
    <dbReference type="NCBI Taxonomy" id="1773"/>
    <lineage>
        <taxon>Bacteria</taxon>
        <taxon>Bacillati</taxon>
        <taxon>Actinomycetota</taxon>
        <taxon>Actinomycetes</taxon>
        <taxon>Mycobacteriales</taxon>
        <taxon>Mycobacteriaceae</taxon>
        <taxon>Mycobacterium</taxon>
        <taxon>Mycobacterium tuberculosis complex</taxon>
    </lineage>
</organism>
<reference evidence="1 2" key="1">
    <citation type="submission" date="2015-03" db="EMBL/GenBank/DDBJ databases">
        <authorList>
            <consortium name="Pathogen Informatics"/>
        </authorList>
    </citation>
    <scope>NUCLEOTIDE SEQUENCE [LARGE SCALE GENOMIC DNA]</scope>
    <source>
        <strain evidence="1 2">C09601061</strain>
    </source>
</reference>
<dbReference type="Proteomes" id="UP000046680">
    <property type="component" value="Unassembled WGS sequence"/>
</dbReference>
<sequence length="55" mass="6055">MCLIGHVIAYQFPCLAHRFVTELEAKLTGQLCPDEVDLTGTLHFDALRLDVGLGL</sequence>